<sequence>MTSDEINQSSEKISLWQQIKEDFSVPKLNDPALDSSFELFFNYPGVWAIINHRVANRLYNKGWKKLARALVGITSIFTKTDIHPAATIGRRVFIDHAIGVVIGATAIVEDDVLIYQGVTLGGVSLDKGKRHPTIKSNVVIGSGAKVLGNITIGANCKIGANSVVVCDVPDNSTAVGVPAKIIRRDNKNCKMAHGDLPDINKEMFKYLLERIHVVEVALKEEDGIDVSEKDKKLEAEYNNFIEAMNSIKKKEA</sequence>
<dbReference type="SUPFAM" id="SSF51161">
    <property type="entry name" value="Trimeric LpxA-like enzymes"/>
    <property type="match status" value="1"/>
</dbReference>
<dbReference type="OrthoDB" id="9801456at2"/>
<name>A0A4Q0ZNP4_9BACT</name>
<keyword evidence="9" id="KW-1185">Reference proteome</keyword>
<dbReference type="EMBL" id="PDJZ01000002">
    <property type="protein sequence ID" value="RXJ85376.1"/>
    <property type="molecule type" value="Genomic_DNA"/>
</dbReference>
<comment type="catalytic activity">
    <reaction evidence="6">
        <text>L-serine + acetyl-CoA = O-acetyl-L-serine + CoA</text>
        <dbReference type="Rhea" id="RHEA:24560"/>
        <dbReference type="ChEBI" id="CHEBI:33384"/>
        <dbReference type="ChEBI" id="CHEBI:57287"/>
        <dbReference type="ChEBI" id="CHEBI:57288"/>
        <dbReference type="ChEBI" id="CHEBI:58340"/>
        <dbReference type="EC" id="2.3.1.30"/>
    </reaction>
</comment>
<evidence type="ECO:0000313" key="8">
    <source>
        <dbReference type="EMBL" id="RXJ85376.1"/>
    </source>
</evidence>
<dbReference type="AlphaFoldDB" id="A0A4Q0ZNP4"/>
<comment type="caution">
    <text evidence="8">The sequence shown here is derived from an EMBL/GenBank/DDBJ whole genome shotgun (WGS) entry which is preliminary data.</text>
</comment>
<evidence type="ECO:0000256" key="3">
    <source>
        <dbReference type="ARBA" id="ARBA00022605"/>
    </source>
</evidence>
<proteinExistence type="inferred from homology"/>
<reference evidence="8 10" key="2">
    <citation type="submission" date="2017-10" db="EMBL/GenBank/DDBJ databases">
        <title>Genomics of the genus Arcobacter.</title>
        <authorList>
            <person name="Perez-Cataluna A."/>
            <person name="Figueras M.J."/>
        </authorList>
    </citation>
    <scope>NUCLEOTIDE SEQUENCE [LARGE SCALE GENOMIC DNA]</scope>
    <source>
        <strain evidence="8 10">F26</strain>
    </source>
</reference>
<evidence type="ECO:0000313" key="7">
    <source>
        <dbReference type="EMBL" id="RXI42811.1"/>
    </source>
</evidence>
<dbReference type="Pfam" id="PF00132">
    <property type="entry name" value="Hexapep"/>
    <property type="match status" value="1"/>
</dbReference>
<keyword evidence="3" id="KW-0028">Amino-acid biosynthesis</keyword>
<dbReference type="InterPro" id="IPR005881">
    <property type="entry name" value="Ser_O-AcTrfase"/>
</dbReference>
<dbReference type="InterPro" id="IPR053376">
    <property type="entry name" value="Serine_acetyltransferase"/>
</dbReference>
<dbReference type="NCBIfam" id="TIGR01172">
    <property type="entry name" value="cysE"/>
    <property type="match status" value="1"/>
</dbReference>
<reference evidence="7 9" key="1">
    <citation type="submission" date="2017-09" db="EMBL/GenBank/DDBJ databases">
        <title>Genomics of the genus Arcobacter.</title>
        <authorList>
            <person name="Perez-Cataluna A."/>
            <person name="Figueras M.J."/>
            <person name="Salas-Masso N."/>
        </authorList>
    </citation>
    <scope>NUCLEOTIDE SEQUENCE [LARGE SCALE GENOMIC DNA]</scope>
    <source>
        <strain evidence="7 9">CECT 7834</strain>
    </source>
</reference>
<dbReference type="Gene3D" id="1.10.3130.10">
    <property type="entry name" value="serine acetyltransferase, domain 1"/>
    <property type="match status" value="1"/>
</dbReference>
<dbReference type="EMBL" id="NXII01000002">
    <property type="protein sequence ID" value="RXI42811.1"/>
    <property type="molecule type" value="Genomic_DNA"/>
</dbReference>
<evidence type="ECO:0000256" key="2">
    <source>
        <dbReference type="ARBA" id="ARBA00013266"/>
    </source>
</evidence>
<dbReference type="InterPro" id="IPR045304">
    <property type="entry name" value="LbH_SAT"/>
</dbReference>
<dbReference type="EC" id="2.3.1.30" evidence="2"/>
<evidence type="ECO:0000256" key="5">
    <source>
        <dbReference type="ARBA" id="ARBA00023315"/>
    </source>
</evidence>
<protein>
    <recommendedName>
        <fullName evidence="2">serine O-acetyltransferase</fullName>
        <ecNumber evidence="2">2.3.1.30</ecNumber>
    </recommendedName>
</protein>
<dbReference type="InterPro" id="IPR042122">
    <property type="entry name" value="Ser_AcTrfase_N_sf"/>
</dbReference>
<dbReference type="GO" id="GO:0005737">
    <property type="term" value="C:cytoplasm"/>
    <property type="evidence" value="ECO:0007669"/>
    <property type="project" value="InterPro"/>
</dbReference>
<keyword evidence="5" id="KW-0012">Acyltransferase</keyword>
<gene>
    <name evidence="8" type="primary">cysE</name>
    <name evidence="7" type="ORF">CP963_02000</name>
    <name evidence="8" type="ORF">CRU90_02020</name>
</gene>
<keyword evidence="4 8" id="KW-0808">Transferase</keyword>
<dbReference type="Proteomes" id="UP000290378">
    <property type="component" value="Unassembled WGS sequence"/>
</dbReference>
<dbReference type="CDD" id="cd03354">
    <property type="entry name" value="LbH_SAT"/>
    <property type="match status" value="1"/>
</dbReference>
<dbReference type="Gene3D" id="2.160.10.10">
    <property type="entry name" value="Hexapeptide repeat proteins"/>
    <property type="match status" value="1"/>
</dbReference>
<dbReference type="FunFam" id="2.160.10.10:FF:000007">
    <property type="entry name" value="Serine acetyltransferase"/>
    <property type="match status" value="1"/>
</dbReference>
<evidence type="ECO:0000256" key="4">
    <source>
        <dbReference type="ARBA" id="ARBA00022679"/>
    </source>
</evidence>
<dbReference type="NCBIfam" id="NF041874">
    <property type="entry name" value="EPS_EpsC"/>
    <property type="match status" value="1"/>
</dbReference>
<accession>A0A4Q0ZNP4</accession>
<dbReference type="InterPro" id="IPR011004">
    <property type="entry name" value="Trimer_LpxA-like_sf"/>
</dbReference>
<evidence type="ECO:0000313" key="10">
    <source>
        <dbReference type="Proteomes" id="UP000290870"/>
    </source>
</evidence>
<comment type="similarity">
    <text evidence="1">Belongs to the transferase hexapeptide repeat family.</text>
</comment>
<dbReference type="Proteomes" id="UP000290870">
    <property type="component" value="Unassembled WGS sequence"/>
</dbReference>
<dbReference type="PANTHER" id="PTHR42811">
    <property type="entry name" value="SERINE ACETYLTRANSFERASE"/>
    <property type="match status" value="1"/>
</dbReference>
<dbReference type="GO" id="GO:0006535">
    <property type="term" value="P:cysteine biosynthetic process from serine"/>
    <property type="evidence" value="ECO:0007669"/>
    <property type="project" value="InterPro"/>
</dbReference>
<organism evidence="8 10">
    <name type="scientific">Arcobacter cloacae</name>
    <dbReference type="NCBI Taxonomy" id="1054034"/>
    <lineage>
        <taxon>Bacteria</taxon>
        <taxon>Pseudomonadati</taxon>
        <taxon>Campylobacterota</taxon>
        <taxon>Epsilonproteobacteria</taxon>
        <taxon>Campylobacterales</taxon>
        <taxon>Arcobacteraceae</taxon>
        <taxon>Arcobacter</taxon>
    </lineage>
</organism>
<dbReference type="GO" id="GO:0009001">
    <property type="term" value="F:serine O-acetyltransferase activity"/>
    <property type="evidence" value="ECO:0007669"/>
    <property type="project" value="UniProtKB-EC"/>
</dbReference>
<evidence type="ECO:0000256" key="6">
    <source>
        <dbReference type="ARBA" id="ARBA00049486"/>
    </source>
</evidence>
<dbReference type="InterPro" id="IPR001451">
    <property type="entry name" value="Hexapep"/>
</dbReference>
<evidence type="ECO:0000313" key="9">
    <source>
        <dbReference type="Proteomes" id="UP000290378"/>
    </source>
</evidence>
<evidence type="ECO:0000256" key="1">
    <source>
        <dbReference type="ARBA" id="ARBA00007274"/>
    </source>
</evidence>
<dbReference type="RefSeq" id="WP_128985600.1">
    <property type="nucleotide sequence ID" value="NZ_CBCSEI010000003.1"/>
</dbReference>